<dbReference type="PROSITE" id="PS50893">
    <property type="entry name" value="ABC_TRANSPORTER_2"/>
    <property type="match status" value="1"/>
</dbReference>
<dbReference type="GO" id="GO:0005524">
    <property type="term" value="F:ATP binding"/>
    <property type="evidence" value="ECO:0007669"/>
    <property type="project" value="UniProtKB-KW"/>
</dbReference>
<dbReference type="InterPro" id="IPR017871">
    <property type="entry name" value="ABC_transporter-like_CS"/>
</dbReference>
<dbReference type="RefSeq" id="WP_357984305.1">
    <property type="nucleotide sequence ID" value="NZ_JBFAIH010000019.1"/>
</dbReference>
<keyword evidence="1" id="KW-0813">Transport</keyword>
<evidence type="ECO:0000313" key="5">
    <source>
        <dbReference type="EMBL" id="MEV0366399.1"/>
    </source>
</evidence>
<keyword evidence="2" id="KW-0547">Nucleotide-binding</keyword>
<organism evidence="5 6">
    <name type="scientific">Nocardia fusca</name>
    <dbReference type="NCBI Taxonomy" id="941183"/>
    <lineage>
        <taxon>Bacteria</taxon>
        <taxon>Bacillati</taxon>
        <taxon>Actinomycetota</taxon>
        <taxon>Actinomycetes</taxon>
        <taxon>Mycobacteriales</taxon>
        <taxon>Nocardiaceae</taxon>
        <taxon>Nocardia</taxon>
    </lineage>
</organism>
<dbReference type="CDD" id="cd03293">
    <property type="entry name" value="ABC_NrtD_SsuB_transporters"/>
    <property type="match status" value="1"/>
</dbReference>
<dbReference type="InterPro" id="IPR050166">
    <property type="entry name" value="ABC_transporter_ATP-bind"/>
</dbReference>
<dbReference type="SUPFAM" id="SSF52540">
    <property type="entry name" value="P-loop containing nucleoside triphosphate hydrolases"/>
    <property type="match status" value="1"/>
</dbReference>
<feature type="domain" description="ABC transporter" evidence="4">
    <location>
        <begin position="10"/>
        <end position="237"/>
    </location>
</feature>
<evidence type="ECO:0000313" key="6">
    <source>
        <dbReference type="Proteomes" id="UP001551658"/>
    </source>
</evidence>
<gene>
    <name evidence="5" type="ORF">AB0H72_27245</name>
</gene>
<comment type="caution">
    <text evidence="5">The sequence shown here is derived from an EMBL/GenBank/DDBJ whole genome shotgun (WGS) entry which is preliminary data.</text>
</comment>
<evidence type="ECO:0000259" key="4">
    <source>
        <dbReference type="PROSITE" id="PS50893"/>
    </source>
</evidence>
<dbReference type="EMBL" id="JBFAIH010000019">
    <property type="protein sequence ID" value="MEV0366399.1"/>
    <property type="molecule type" value="Genomic_DNA"/>
</dbReference>
<evidence type="ECO:0000256" key="3">
    <source>
        <dbReference type="ARBA" id="ARBA00022840"/>
    </source>
</evidence>
<dbReference type="SMART" id="SM00382">
    <property type="entry name" value="AAA"/>
    <property type="match status" value="1"/>
</dbReference>
<keyword evidence="6" id="KW-1185">Reference proteome</keyword>
<evidence type="ECO:0000256" key="1">
    <source>
        <dbReference type="ARBA" id="ARBA00022448"/>
    </source>
</evidence>
<dbReference type="PROSITE" id="PS00211">
    <property type="entry name" value="ABC_TRANSPORTER_1"/>
    <property type="match status" value="1"/>
</dbReference>
<evidence type="ECO:0000256" key="2">
    <source>
        <dbReference type="ARBA" id="ARBA00022741"/>
    </source>
</evidence>
<dbReference type="PANTHER" id="PTHR42788">
    <property type="entry name" value="TAURINE IMPORT ATP-BINDING PROTEIN-RELATED"/>
    <property type="match status" value="1"/>
</dbReference>
<dbReference type="InterPro" id="IPR003439">
    <property type="entry name" value="ABC_transporter-like_ATP-bd"/>
</dbReference>
<dbReference type="Pfam" id="PF00005">
    <property type="entry name" value="ABC_tran"/>
    <property type="match status" value="1"/>
</dbReference>
<keyword evidence="3 5" id="KW-0067">ATP-binding</keyword>
<reference evidence="5 6" key="1">
    <citation type="submission" date="2024-06" db="EMBL/GenBank/DDBJ databases">
        <title>The Natural Products Discovery Center: Release of the First 8490 Sequenced Strains for Exploring Actinobacteria Biosynthetic Diversity.</title>
        <authorList>
            <person name="Kalkreuter E."/>
            <person name="Kautsar S.A."/>
            <person name="Yang D."/>
            <person name="Bader C.D."/>
            <person name="Teijaro C.N."/>
            <person name="Fluegel L."/>
            <person name="Davis C.M."/>
            <person name="Simpson J.R."/>
            <person name="Lauterbach L."/>
            <person name="Steele A.D."/>
            <person name="Gui C."/>
            <person name="Meng S."/>
            <person name="Li G."/>
            <person name="Viehrig K."/>
            <person name="Ye F."/>
            <person name="Su P."/>
            <person name="Kiefer A.F."/>
            <person name="Nichols A."/>
            <person name="Cepeda A.J."/>
            <person name="Yan W."/>
            <person name="Fan B."/>
            <person name="Jiang Y."/>
            <person name="Adhikari A."/>
            <person name="Zheng C.-J."/>
            <person name="Schuster L."/>
            <person name="Cowan T.M."/>
            <person name="Smanski M.J."/>
            <person name="Chevrette M.G."/>
            <person name="De Carvalho L.P.S."/>
            <person name="Shen B."/>
        </authorList>
    </citation>
    <scope>NUCLEOTIDE SEQUENCE [LARGE SCALE GENOMIC DNA]</scope>
    <source>
        <strain evidence="5 6">NPDC050671</strain>
    </source>
</reference>
<name>A0ABV3FFB2_9NOCA</name>
<protein>
    <submittedName>
        <fullName evidence="5">ABC transporter ATP-binding protein</fullName>
    </submittedName>
</protein>
<dbReference type="InterPro" id="IPR027417">
    <property type="entry name" value="P-loop_NTPase"/>
</dbReference>
<dbReference type="Gene3D" id="3.40.50.300">
    <property type="entry name" value="P-loop containing nucleotide triphosphate hydrolases"/>
    <property type="match status" value="1"/>
</dbReference>
<accession>A0ABV3FFB2</accession>
<dbReference type="PANTHER" id="PTHR42788:SF13">
    <property type="entry name" value="ALIPHATIC SULFONATES IMPORT ATP-BINDING PROTEIN SSUB"/>
    <property type="match status" value="1"/>
</dbReference>
<proteinExistence type="predicted"/>
<dbReference type="InterPro" id="IPR003593">
    <property type="entry name" value="AAA+_ATPase"/>
</dbReference>
<sequence length="267" mass="29423">MNAALSEPAVEMSAVSQSFGEMAVLEDFSLAVNRGEFVSLVGPSGCGKSTILNLIAGFAHPTHGTVRAGGRPVTHPGPDRGVCFQQAALFPWLSVVDNVTFGPRARHELNPQRRARAVRMLEEFGLGEFLRHRPAQLSGGMQQRAAIARVLVNEPDVLLMDEPFGALDAQTRLRMQRFLTEVQGEFGCTIVFITHDIDEALLMSDRVLVLSRRPAHVVDEIVVDAPRPRTPDYLLTEDFRRHKARAFTALESLSAERSFGDRGDEHA</sequence>
<dbReference type="Proteomes" id="UP001551658">
    <property type="component" value="Unassembled WGS sequence"/>
</dbReference>